<dbReference type="InterPro" id="IPR040442">
    <property type="entry name" value="Pyrv_kinase-like_dom_sf"/>
</dbReference>
<feature type="binding site" evidence="5">
    <location>
        <position position="145"/>
    </location>
    <ligand>
        <name>Mg(2+)</name>
        <dbReference type="ChEBI" id="CHEBI:18420"/>
    </ligand>
</feature>
<keyword evidence="3 5" id="KW-0460">Magnesium</keyword>
<dbReference type="EMBL" id="CP060713">
    <property type="protein sequence ID" value="QNN54864.1"/>
    <property type="molecule type" value="Genomic_DNA"/>
</dbReference>
<organism evidence="7 8">
    <name type="scientific">Nocardioides mesophilus</name>
    <dbReference type="NCBI Taxonomy" id="433659"/>
    <lineage>
        <taxon>Bacteria</taxon>
        <taxon>Bacillati</taxon>
        <taxon>Actinomycetota</taxon>
        <taxon>Actinomycetes</taxon>
        <taxon>Propionibacteriales</taxon>
        <taxon>Nocardioidaceae</taxon>
        <taxon>Nocardioides</taxon>
    </lineage>
</organism>
<dbReference type="PANTHER" id="PTHR32308:SF10">
    <property type="entry name" value="CITRATE LYASE SUBUNIT BETA"/>
    <property type="match status" value="1"/>
</dbReference>
<dbReference type="Proteomes" id="UP000515947">
    <property type="component" value="Chromosome"/>
</dbReference>
<sequence>MEPREVLGTARTLLFVPGTRPDRFARAGESGADLVVIDLEDAVAPAAKDEARKQAADWLATRPWGVRINPPGTDWFDEDLRAVSAYPCVVMVPKAESATVLGRIAKQLAPGSCLLALVETAAGIVAAPAIARVPAVTRLAFGSYDLAAQLGVSPEDRDAMAYSRGALVLASAAARLPGPFDGVTGDVGDADRLRDDVHHGTRLGLTGKLCVHPRQVPVVHEELRPSEDELVWAGKVVAASAGGGVVLLDGQMVDKPVVERARRMLRAGWGA</sequence>
<dbReference type="GO" id="GO:0000287">
    <property type="term" value="F:magnesium ion binding"/>
    <property type="evidence" value="ECO:0007669"/>
    <property type="project" value="TreeGrafter"/>
</dbReference>
<proteinExistence type="predicted"/>
<keyword evidence="8" id="KW-1185">Reference proteome</keyword>
<evidence type="ECO:0000313" key="7">
    <source>
        <dbReference type="EMBL" id="QNN54864.1"/>
    </source>
</evidence>
<feature type="binding site" evidence="5">
    <location>
        <position position="119"/>
    </location>
    <ligand>
        <name>Mg(2+)</name>
        <dbReference type="ChEBI" id="CHEBI:18420"/>
    </ligand>
</feature>
<evidence type="ECO:0000256" key="4">
    <source>
        <dbReference type="PIRSR" id="PIRSR015582-1"/>
    </source>
</evidence>
<dbReference type="GO" id="GO:0016829">
    <property type="term" value="F:lyase activity"/>
    <property type="evidence" value="ECO:0007669"/>
    <property type="project" value="UniProtKB-KW"/>
</dbReference>
<dbReference type="InterPro" id="IPR011206">
    <property type="entry name" value="Citrate_lyase_beta/mcl1/mcl2"/>
</dbReference>
<evidence type="ECO:0000259" key="6">
    <source>
        <dbReference type="Pfam" id="PF03328"/>
    </source>
</evidence>
<evidence type="ECO:0000256" key="5">
    <source>
        <dbReference type="PIRSR" id="PIRSR015582-2"/>
    </source>
</evidence>
<name>A0A7G9RGY9_9ACTN</name>
<feature type="binding site" evidence="4">
    <location>
        <position position="119"/>
    </location>
    <ligand>
        <name>substrate</name>
    </ligand>
</feature>
<dbReference type="KEGG" id="nmes:H9L09_05785"/>
<evidence type="ECO:0000313" key="8">
    <source>
        <dbReference type="Proteomes" id="UP000515947"/>
    </source>
</evidence>
<dbReference type="SUPFAM" id="SSF51621">
    <property type="entry name" value="Phosphoenolpyruvate/pyruvate domain"/>
    <property type="match status" value="1"/>
</dbReference>
<keyword evidence="7" id="KW-0456">Lyase</keyword>
<reference evidence="7 8" key="1">
    <citation type="submission" date="2020-08" db="EMBL/GenBank/DDBJ databases">
        <title>Genome sequence of Nocardioides mesophilus KACC 16243T.</title>
        <authorList>
            <person name="Hyun D.-W."/>
            <person name="Bae J.-W."/>
        </authorList>
    </citation>
    <scope>NUCLEOTIDE SEQUENCE [LARGE SCALE GENOMIC DNA]</scope>
    <source>
        <strain evidence="7 8">KACC 16243</strain>
    </source>
</reference>
<dbReference type="InterPro" id="IPR005000">
    <property type="entry name" value="Aldolase/citrate-lyase_domain"/>
</dbReference>
<dbReference type="PANTHER" id="PTHR32308">
    <property type="entry name" value="LYASE BETA SUBUNIT, PUTATIVE (AFU_ORTHOLOGUE AFUA_4G13030)-RELATED"/>
    <property type="match status" value="1"/>
</dbReference>
<comment type="cofactor">
    <cofactor evidence="1">
        <name>Mg(2+)</name>
        <dbReference type="ChEBI" id="CHEBI:18420"/>
    </cofactor>
</comment>
<protein>
    <submittedName>
        <fullName evidence="7">CoA ester lyase</fullName>
    </submittedName>
</protein>
<accession>A0A7G9RGY9</accession>
<dbReference type="InterPro" id="IPR015813">
    <property type="entry name" value="Pyrv/PenolPyrv_kinase-like_dom"/>
</dbReference>
<feature type="domain" description="HpcH/HpaI aldolase/citrate lyase" evidence="6">
    <location>
        <begin position="11"/>
        <end position="213"/>
    </location>
</feature>
<dbReference type="PIRSF" id="PIRSF015582">
    <property type="entry name" value="Cit_lyase_B"/>
    <property type="match status" value="1"/>
</dbReference>
<dbReference type="AlphaFoldDB" id="A0A7G9RGY9"/>
<dbReference type="Gene3D" id="3.20.20.60">
    <property type="entry name" value="Phosphoenolpyruvate-binding domains"/>
    <property type="match status" value="1"/>
</dbReference>
<evidence type="ECO:0000256" key="1">
    <source>
        <dbReference type="ARBA" id="ARBA00001946"/>
    </source>
</evidence>
<dbReference type="GO" id="GO:0006107">
    <property type="term" value="P:oxaloacetate metabolic process"/>
    <property type="evidence" value="ECO:0007669"/>
    <property type="project" value="TreeGrafter"/>
</dbReference>
<evidence type="ECO:0000256" key="2">
    <source>
        <dbReference type="ARBA" id="ARBA00022723"/>
    </source>
</evidence>
<gene>
    <name evidence="7" type="ORF">H9L09_05785</name>
</gene>
<dbReference type="Pfam" id="PF03328">
    <property type="entry name" value="HpcH_HpaI"/>
    <property type="match status" value="1"/>
</dbReference>
<keyword evidence="2 5" id="KW-0479">Metal-binding</keyword>
<feature type="binding site" evidence="4">
    <location>
        <position position="67"/>
    </location>
    <ligand>
        <name>substrate</name>
    </ligand>
</feature>
<evidence type="ECO:0000256" key="3">
    <source>
        <dbReference type="ARBA" id="ARBA00022842"/>
    </source>
</evidence>